<accession>A0A4Y2NJA9</accession>
<evidence type="ECO:0000313" key="1">
    <source>
        <dbReference type="EMBL" id="GBN38943.1"/>
    </source>
</evidence>
<gene>
    <name evidence="1" type="ORF">AVEN_102519_1</name>
</gene>
<reference evidence="1 2" key="1">
    <citation type="journal article" date="2019" name="Sci. Rep.">
        <title>Orb-weaving spider Araneus ventricosus genome elucidates the spidroin gene catalogue.</title>
        <authorList>
            <person name="Kono N."/>
            <person name="Nakamura H."/>
            <person name="Ohtoshi R."/>
            <person name="Moran D.A.P."/>
            <person name="Shinohara A."/>
            <person name="Yoshida Y."/>
            <person name="Fujiwara M."/>
            <person name="Mori M."/>
            <person name="Tomita M."/>
            <person name="Arakawa K."/>
        </authorList>
    </citation>
    <scope>NUCLEOTIDE SEQUENCE [LARGE SCALE GENOMIC DNA]</scope>
</reference>
<keyword evidence="2" id="KW-1185">Reference proteome</keyword>
<dbReference type="Proteomes" id="UP000499080">
    <property type="component" value="Unassembled WGS sequence"/>
</dbReference>
<sequence>MRPHVTILETETEKKLALKVTGCFSDVCAAAKACLYDILQYLQKHIINEKFMMSLNKEVQEIVDRGPLKSSSTFDVSITNPVTIVVVTHRIVKLDWVMMRQEPHVPLHCGWKPWISVFEIFIN</sequence>
<protein>
    <submittedName>
        <fullName evidence="1">Uncharacterized protein</fullName>
    </submittedName>
</protein>
<evidence type="ECO:0000313" key="2">
    <source>
        <dbReference type="Proteomes" id="UP000499080"/>
    </source>
</evidence>
<organism evidence="1 2">
    <name type="scientific">Araneus ventricosus</name>
    <name type="common">Orbweaver spider</name>
    <name type="synonym">Epeira ventricosa</name>
    <dbReference type="NCBI Taxonomy" id="182803"/>
    <lineage>
        <taxon>Eukaryota</taxon>
        <taxon>Metazoa</taxon>
        <taxon>Ecdysozoa</taxon>
        <taxon>Arthropoda</taxon>
        <taxon>Chelicerata</taxon>
        <taxon>Arachnida</taxon>
        <taxon>Araneae</taxon>
        <taxon>Araneomorphae</taxon>
        <taxon>Entelegynae</taxon>
        <taxon>Araneoidea</taxon>
        <taxon>Araneidae</taxon>
        <taxon>Araneus</taxon>
    </lineage>
</organism>
<name>A0A4Y2NJA9_ARAVE</name>
<dbReference type="AlphaFoldDB" id="A0A4Y2NJA9"/>
<proteinExistence type="predicted"/>
<comment type="caution">
    <text evidence="1">The sequence shown here is derived from an EMBL/GenBank/DDBJ whole genome shotgun (WGS) entry which is preliminary data.</text>
</comment>
<dbReference type="EMBL" id="BGPR01009265">
    <property type="protein sequence ID" value="GBN38943.1"/>
    <property type="molecule type" value="Genomic_DNA"/>
</dbReference>